<dbReference type="Proteomes" id="UP001595921">
    <property type="component" value="Unassembled WGS sequence"/>
</dbReference>
<sequence>MVTAKQLFTWTAGGLALLTVFVLGMAAAAGNQFSGGRWMPHMWGGWMGMGAWGFGMMFVGLLWMALLVALPVALVYWLLTTREASHPDSAMETLREEYARGEIDEEEFESRRRRLSGQ</sequence>
<dbReference type="Pfam" id="PF09851">
    <property type="entry name" value="SHOCT"/>
    <property type="match status" value="1"/>
</dbReference>
<protein>
    <submittedName>
        <fullName evidence="3">SHOCT domain-containing protein</fullName>
    </submittedName>
</protein>
<evidence type="ECO:0000313" key="3">
    <source>
        <dbReference type="EMBL" id="MFC4357102.1"/>
    </source>
</evidence>
<dbReference type="AlphaFoldDB" id="A0ABD5P8Y0"/>
<gene>
    <name evidence="3" type="ORF">ACFO0N_03955</name>
</gene>
<accession>A0ABD5P8Y0</accession>
<dbReference type="EMBL" id="JBHSDS010000003">
    <property type="protein sequence ID" value="MFC4357102.1"/>
    <property type="molecule type" value="Genomic_DNA"/>
</dbReference>
<keyword evidence="1" id="KW-1133">Transmembrane helix</keyword>
<keyword evidence="1" id="KW-0812">Transmembrane</keyword>
<keyword evidence="4" id="KW-1185">Reference proteome</keyword>
<evidence type="ECO:0000313" key="4">
    <source>
        <dbReference type="Proteomes" id="UP001595921"/>
    </source>
</evidence>
<reference evidence="3 4" key="1">
    <citation type="journal article" date="2019" name="Int. J. Syst. Evol. Microbiol.">
        <title>The Global Catalogue of Microorganisms (GCM) 10K type strain sequencing project: providing services to taxonomists for standard genome sequencing and annotation.</title>
        <authorList>
            <consortium name="The Broad Institute Genomics Platform"/>
            <consortium name="The Broad Institute Genome Sequencing Center for Infectious Disease"/>
            <person name="Wu L."/>
            <person name="Ma J."/>
        </authorList>
    </citation>
    <scope>NUCLEOTIDE SEQUENCE [LARGE SCALE GENOMIC DNA]</scope>
    <source>
        <strain evidence="3 4">CGMCC 1.12553</strain>
    </source>
</reference>
<comment type="caution">
    <text evidence="3">The sequence shown here is derived from an EMBL/GenBank/DDBJ whole genome shotgun (WGS) entry which is preliminary data.</text>
</comment>
<dbReference type="RefSeq" id="WP_267622605.1">
    <property type="nucleotide sequence ID" value="NZ_JAODIW010000006.1"/>
</dbReference>
<keyword evidence="1" id="KW-0472">Membrane</keyword>
<name>A0ABD5P8Y0_9EURY</name>
<dbReference type="InterPro" id="IPR018649">
    <property type="entry name" value="SHOCT"/>
</dbReference>
<evidence type="ECO:0000259" key="2">
    <source>
        <dbReference type="Pfam" id="PF09851"/>
    </source>
</evidence>
<feature type="transmembrane region" description="Helical" evidence="1">
    <location>
        <begin position="52"/>
        <end position="79"/>
    </location>
</feature>
<feature type="domain" description="SHOCT" evidence="2">
    <location>
        <begin position="90"/>
        <end position="115"/>
    </location>
</feature>
<evidence type="ECO:0000256" key="1">
    <source>
        <dbReference type="SAM" id="Phobius"/>
    </source>
</evidence>
<proteinExistence type="predicted"/>
<organism evidence="3 4">
    <name type="scientific">Halobium salinum</name>
    <dbReference type="NCBI Taxonomy" id="1364940"/>
    <lineage>
        <taxon>Archaea</taxon>
        <taxon>Methanobacteriati</taxon>
        <taxon>Methanobacteriota</taxon>
        <taxon>Stenosarchaea group</taxon>
        <taxon>Halobacteria</taxon>
        <taxon>Halobacteriales</taxon>
        <taxon>Haloferacaceae</taxon>
        <taxon>Halobium</taxon>
    </lineage>
</organism>